<dbReference type="AlphaFoldDB" id="A0A699KSB5"/>
<name>A0A699KSB5_TANCI</name>
<comment type="caution">
    <text evidence="1">The sequence shown here is derived from an EMBL/GenBank/DDBJ whole genome shotgun (WGS) entry which is preliminary data.</text>
</comment>
<sequence>MCYCGVVAVRLIVSAFGVSGMVVRLVVEEPVMVTEELNNDYTRESPMAFLPIISCEWLGSVRQSGNSEIRGLYCLV</sequence>
<dbReference type="EMBL" id="BKCJ010539174">
    <property type="protein sequence ID" value="GFB04023.1"/>
    <property type="molecule type" value="Genomic_DNA"/>
</dbReference>
<evidence type="ECO:0000313" key="1">
    <source>
        <dbReference type="EMBL" id="GFB04023.1"/>
    </source>
</evidence>
<reference evidence="1" key="1">
    <citation type="journal article" date="2019" name="Sci. Rep.">
        <title>Draft genome of Tanacetum cinerariifolium, the natural source of mosquito coil.</title>
        <authorList>
            <person name="Yamashiro T."/>
            <person name="Shiraishi A."/>
            <person name="Satake H."/>
            <person name="Nakayama K."/>
        </authorList>
    </citation>
    <scope>NUCLEOTIDE SEQUENCE</scope>
</reference>
<accession>A0A699KSB5</accession>
<protein>
    <submittedName>
        <fullName evidence="1">Seipin-2-like</fullName>
    </submittedName>
</protein>
<organism evidence="1">
    <name type="scientific">Tanacetum cinerariifolium</name>
    <name type="common">Dalmatian daisy</name>
    <name type="synonym">Chrysanthemum cinerariifolium</name>
    <dbReference type="NCBI Taxonomy" id="118510"/>
    <lineage>
        <taxon>Eukaryota</taxon>
        <taxon>Viridiplantae</taxon>
        <taxon>Streptophyta</taxon>
        <taxon>Embryophyta</taxon>
        <taxon>Tracheophyta</taxon>
        <taxon>Spermatophyta</taxon>
        <taxon>Magnoliopsida</taxon>
        <taxon>eudicotyledons</taxon>
        <taxon>Gunneridae</taxon>
        <taxon>Pentapetalae</taxon>
        <taxon>asterids</taxon>
        <taxon>campanulids</taxon>
        <taxon>Asterales</taxon>
        <taxon>Asteraceae</taxon>
        <taxon>Asteroideae</taxon>
        <taxon>Anthemideae</taxon>
        <taxon>Anthemidinae</taxon>
        <taxon>Tanacetum</taxon>
    </lineage>
</organism>
<gene>
    <name evidence="1" type="ORF">Tci_675994</name>
</gene>
<proteinExistence type="predicted"/>